<evidence type="ECO:0000313" key="3">
    <source>
        <dbReference type="EMBL" id="KWT99686.1"/>
    </source>
</evidence>
<evidence type="ECO:0000313" key="4">
    <source>
        <dbReference type="Proteomes" id="UP000057389"/>
    </source>
</evidence>
<keyword evidence="4" id="KW-1185">Reference proteome</keyword>
<feature type="compositionally biased region" description="Polar residues" evidence="1">
    <location>
        <begin position="1"/>
        <end position="14"/>
    </location>
</feature>
<dbReference type="OrthoDB" id="5906300at2"/>
<protein>
    <recommendedName>
        <fullName evidence="5">Phage holin family protein</fullName>
    </recommendedName>
</protein>
<feature type="transmembrane region" description="Helical" evidence="2">
    <location>
        <begin position="71"/>
        <end position="99"/>
    </location>
</feature>
<sequence length="162" mass="18587">MQGNSQNDSSNFVDSKSHDREADDLKRAASELNGLWKDLTLLQAHTEQWSKSTFELFLLELRNSVTACKKIFVFQFIFIVLLPMFLFSVAVGAGVVSYYFTLNLLAGYGTFMLMLSFILISLVFCHKYLRQFVGFEYTKEQLKEGLHVSTQKTTKRNTDEKA</sequence>
<evidence type="ECO:0000256" key="1">
    <source>
        <dbReference type="SAM" id="MobiDB-lite"/>
    </source>
</evidence>
<name>A0A109D6A2_9VIBR</name>
<reference evidence="3 4" key="1">
    <citation type="submission" date="2015-11" db="EMBL/GenBank/DDBJ databases">
        <title>Draft WGS of Vibrio toranzoniae.</title>
        <authorList>
            <person name="Lasa A."/>
            <person name="Romalde J.L."/>
        </authorList>
    </citation>
    <scope>NUCLEOTIDE SEQUENCE [LARGE SCALE GENOMIC DNA]</scope>
    <source>
        <strain evidence="3 4">Vb 10.8</strain>
    </source>
</reference>
<dbReference type="GeneID" id="300180772"/>
<evidence type="ECO:0008006" key="5">
    <source>
        <dbReference type="Google" id="ProtNLM"/>
    </source>
</evidence>
<dbReference type="AlphaFoldDB" id="A0A109D6A2"/>
<dbReference type="Proteomes" id="UP000057389">
    <property type="component" value="Unassembled WGS sequence"/>
</dbReference>
<feature type="transmembrane region" description="Helical" evidence="2">
    <location>
        <begin position="105"/>
        <end position="125"/>
    </location>
</feature>
<keyword evidence="2" id="KW-1133">Transmembrane helix</keyword>
<proteinExistence type="predicted"/>
<keyword evidence="2" id="KW-0812">Transmembrane</keyword>
<accession>A0A109D6A2</accession>
<organism evidence="3 4">
    <name type="scientific">Vibrio toranzoniae</name>
    <dbReference type="NCBI Taxonomy" id="1194427"/>
    <lineage>
        <taxon>Bacteria</taxon>
        <taxon>Pseudomonadati</taxon>
        <taxon>Pseudomonadota</taxon>
        <taxon>Gammaproteobacteria</taxon>
        <taxon>Vibrionales</taxon>
        <taxon>Vibrionaceae</taxon>
        <taxon>Vibrio</taxon>
    </lineage>
</organism>
<gene>
    <name evidence="3" type="ORF">APQ14_15125</name>
</gene>
<evidence type="ECO:0000256" key="2">
    <source>
        <dbReference type="SAM" id="Phobius"/>
    </source>
</evidence>
<dbReference type="RefSeq" id="WP_060469199.1">
    <property type="nucleotide sequence ID" value="NZ_AP025515.1"/>
</dbReference>
<feature type="region of interest" description="Disordered" evidence="1">
    <location>
        <begin position="1"/>
        <end position="20"/>
    </location>
</feature>
<dbReference type="EMBL" id="LMXU01000032">
    <property type="protein sequence ID" value="KWT99686.1"/>
    <property type="molecule type" value="Genomic_DNA"/>
</dbReference>
<comment type="caution">
    <text evidence="3">The sequence shown here is derived from an EMBL/GenBank/DDBJ whole genome shotgun (WGS) entry which is preliminary data.</text>
</comment>
<keyword evidence="2" id="KW-0472">Membrane</keyword>